<evidence type="ECO:0000256" key="5">
    <source>
        <dbReference type="ARBA" id="ARBA00023242"/>
    </source>
</evidence>
<evidence type="ECO:0000256" key="7">
    <source>
        <dbReference type="SAM" id="MobiDB-lite"/>
    </source>
</evidence>
<reference evidence="9" key="1">
    <citation type="journal article" date="2011" name="Genome Biol.">
        <title>Comparative genomics of the social amoebae Dictyostelium discoideum and Dictyostelium purpureum.</title>
        <authorList>
            <consortium name="US DOE Joint Genome Institute (JGI-PGF)"/>
            <person name="Sucgang R."/>
            <person name="Kuo A."/>
            <person name="Tian X."/>
            <person name="Salerno W."/>
            <person name="Parikh A."/>
            <person name="Feasley C.L."/>
            <person name="Dalin E."/>
            <person name="Tu H."/>
            <person name="Huang E."/>
            <person name="Barry K."/>
            <person name="Lindquist E."/>
            <person name="Shapiro H."/>
            <person name="Bruce D."/>
            <person name="Schmutz J."/>
            <person name="Salamov A."/>
            <person name="Fey P."/>
            <person name="Gaudet P."/>
            <person name="Anjard C."/>
            <person name="Babu M.M."/>
            <person name="Basu S."/>
            <person name="Bushmanova Y."/>
            <person name="van der Wel H."/>
            <person name="Katoh-Kurasawa M."/>
            <person name="Dinh C."/>
            <person name="Coutinho P.M."/>
            <person name="Saito T."/>
            <person name="Elias M."/>
            <person name="Schaap P."/>
            <person name="Kay R.R."/>
            <person name="Henrissat B."/>
            <person name="Eichinger L."/>
            <person name="Rivero F."/>
            <person name="Putnam N.H."/>
            <person name="West C.M."/>
            <person name="Loomis W.F."/>
            <person name="Chisholm R.L."/>
            <person name="Shaulsky G."/>
            <person name="Strassmann J.E."/>
            <person name="Queller D.C."/>
            <person name="Kuspa A."/>
            <person name="Grigoriev I.V."/>
        </authorList>
    </citation>
    <scope>NUCLEOTIDE SEQUENCE [LARGE SCALE GENOMIC DNA]</scope>
    <source>
        <strain evidence="9">QSDP1</strain>
    </source>
</reference>
<feature type="region of interest" description="Disordered" evidence="7">
    <location>
        <begin position="504"/>
        <end position="603"/>
    </location>
</feature>
<dbReference type="eggNOG" id="KOG1258">
    <property type="taxonomic scope" value="Eukaryota"/>
</dbReference>
<dbReference type="VEuPathDB" id="AmoebaDB:DICPUDRAFT_25624"/>
<feature type="compositionally biased region" description="Low complexity" evidence="7">
    <location>
        <begin position="589"/>
        <end position="603"/>
    </location>
</feature>
<dbReference type="Pfam" id="PF23240">
    <property type="entry name" value="HAT_PRP39_N"/>
    <property type="match status" value="1"/>
</dbReference>
<dbReference type="GO" id="GO:0000395">
    <property type="term" value="P:mRNA 5'-splice site recognition"/>
    <property type="evidence" value="ECO:0000318"/>
    <property type="project" value="GO_Central"/>
</dbReference>
<keyword evidence="9" id="KW-1185">Reference proteome</keyword>
<protein>
    <submittedName>
        <fullName evidence="8">Uncharacterized protein</fullName>
    </submittedName>
</protein>
<evidence type="ECO:0000313" key="8">
    <source>
        <dbReference type="EMBL" id="EGC40169.1"/>
    </source>
</evidence>
<feature type="compositionally biased region" description="Low complexity" evidence="7">
    <location>
        <begin position="515"/>
        <end position="542"/>
    </location>
</feature>
<comment type="similarity">
    <text evidence="6">Belongs to the PRP39 family.</text>
</comment>
<evidence type="ECO:0000256" key="2">
    <source>
        <dbReference type="ARBA" id="ARBA00022664"/>
    </source>
</evidence>
<keyword evidence="4" id="KW-0508">mRNA splicing</keyword>
<dbReference type="InterPro" id="IPR003107">
    <property type="entry name" value="HAT"/>
</dbReference>
<dbReference type="GO" id="GO:0005685">
    <property type="term" value="C:U1 snRNP"/>
    <property type="evidence" value="ECO:0000318"/>
    <property type="project" value="GO_Central"/>
</dbReference>
<evidence type="ECO:0000256" key="6">
    <source>
        <dbReference type="ARBA" id="ARBA00038019"/>
    </source>
</evidence>
<gene>
    <name evidence="8" type="ORF">DICPUDRAFT_25624</name>
</gene>
<feature type="non-terminal residue" evidence="8">
    <location>
        <position position="603"/>
    </location>
</feature>
<dbReference type="GO" id="GO:0000243">
    <property type="term" value="C:commitment complex"/>
    <property type="evidence" value="ECO:0000318"/>
    <property type="project" value="GO_Central"/>
</dbReference>
<evidence type="ECO:0000256" key="3">
    <source>
        <dbReference type="ARBA" id="ARBA00022737"/>
    </source>
</evidence>
<dbReference type="KEGG" id="dpp:DICPUDRAFT_25624"/>
<accession>F0Z7F8</accession>
<dbReference type="Gene3D" id="1.25.40.10">
    <property type="entry name" value="Tetratricopeptide repeat domain"/>
    <property type="match status" value="2"/>
</dbReference>
<keyword evidence="5" id="KW-0539">Nucleus</keyword>
<dbReference type="Pfam" id="PF23241">
    <property type="entry name" value="HAT_PRP39_C"/>
    <property type="match status" value="1"/>
</dbReference>
<dbReference type="InParanoid" id="F0Z7F8"/>
<dbReference type="InterPro" id="IPR011990">
    <property type="entry name" value="TPR-like_helical_dom_sf"/>
</dbReference>
<dbReference type="STRING" id="5786.F0Z7F8"/>
<name>F0Z7F8_DICPU</name>
<dbReference type="FunCoup" id="F0Z7F8">
    <property type="interactions" value="354"/>
</dbReference>
<dbReference type="Proteomes" id="UP000001064">
    <property type="component" value="Unassembled WGS sequence"/>
</dbReference>
<comment type="subcellular location">
    <subcellularLocation>
        <location evidence="1">Nucleus</location>
    </subcellularLocation>
</comment>
<dbReference type="AlphaFoldDB" id="F0Z7F8"/>
<dbReference type="SMART" id="SM00386">
    <property type="entry name" value="HAT"/>
    <property type="match status" value="8"/>
</dbReference>
<dbReference type="OrthoDB" id="18548at2759"/>
<evidence type="ECO:0000256" key="1">
    <source>
        <dbReference type="ARBA" id="ARBA00004123"/>
    </source>
</evidence>
<dbReference type="EMBL" id="GL870946">
    <property type="protein sequence ID" value="EGC40169.1"/>
    <property type="molecule type" value="Genomic_DNA"/>
</dbReference>
<dbReference type="SUPFAM" id="SSF48452">
    <property type="entry name" value="TPR-like"/>
    <property type="match status" value="1"/>
</dbReference>
<keyword evidence="2" id="KW-0507">mRNA processing</keyword>
<dbReference type="OMA" id="IISWANL"/>
<dbReference type="GeneID" id="10509264"/>
<dbReference type="PANTHER" id="PTHR17204">
    <property type="entry name" value="PRE-MRNA PROCESSING PROTEIN PRP39-RELATED"/>
    <property type="match status" value="1"/>
</dbReference>
<feature type="compositionally biased region" description="Low complexity" evidence="7">
    <location>
        <begin position="569"/>
        <end position="580"/>
    </location>
</feature>
<dbReference type="PANTHER" id="PTHR17204:SF5">
    <property type="entry name" value="PRE-MRNA-PROCESSING FACTOR 39"/>
    <property type="match status" value="1"/>
</dbReference>
<feature type="compositionally biased region" description="Polar residues" evidence="7">
    <location>
        <begin position="554"/>
        <end position="568"/>
    </location>
</feature>
<dbReference type="GO" id="GO:0071004">
    <property type="term" value="C:U2-type prespliceosome"/>
    <property type="evidence" value="ECO:0000318"/>
    <property type="project" value="GO_Central"/>
</dbReference>
<dbReference type="FunFam" id="1.25.40.10:FF:000064">
    <property type="entry name" value="Putative pre-mrna-processing factor 39"/>
    <property type="match status" value="1"/>
</dbReference>
<proteinExistence type="inferred from homology"/>
<organism evidence="8 9">
    <name type="scientific">Dictyostelium purpureum</name>
    <name type="common">Slime mold</name>
    <dbReference type="NCBI Taxonomy" id="5786"/>
    <lineage>
        <taxon>Eukaryota</taxon>
        <taxon>Amoebozoa</taxon>
        <taxon>Evosea</taxon>
        <taxon>Eumycetozoa</taxon>
        <taxon>Dictyostelia</taxon>
        <taxon>Dictyosteliales</taxon>
        <taxon>Dictyosteliaceae</taxon>
        <taxon>Dictyostelium</taxon>
    </lineage>
</organism>
<dbReference type="InterPro" id="IPR059164">
    <property type="entry name" value="HAT_PRP39_C"/>
</dbReference>
<evidence type="ECO:0000313" key="9">
    <source>
        <dbReference type="Proteomes" id="UP000001064"/>
    </source>
</evidence>
<keyword evidence="3" id="KW-0677">Repeat</keyword>
<sequence length="603" mass="71187">KNNPSGFNNWTVLITIIEKSNDIEKIRKVYSEFLNEFPLCFLYWKRYADHEYAHNNAPKAIQVFEEAVKAVSHSVDIWLNYVTHLIDKSHPVDQIREVFKRGSKIIGTDFQSSKFWEKYIEFELTQNENQLSQVFNSILKTPLENIQFFYDRFKELIDRINVKEMITQEEHNNYTGDETETKNLILKNREIWFNQTLEKTNSRLQFELIVNKRFFFHIQPIDDMTLSVWRSYFSFMEKDTNSTKEEIIKLYERCLIPCCYYSEFWLKYVEYLEKLNNQEETKINNELIENIFERATKIFLKKRPDIHLKYSLYLEGVKGDTEKAKSVLDNIHSLVPNHIETILRIISFKKRNQLNSTQEIIQYFKSILQENESDKSTYPFLLVNYIKFLLLNSDSNKSSVLEESREKLNKAVTAFSNSKLLWSYFINFETNIQLFSNDSDKESNNRIIQLYERALNTKTSSLSSDDKIEFFNNYLEFTINQLEDIQLYRDLEFRFLKLYPDGKPESKKRSLNDLNNNSNNNINNNNNNNANGTTSSSSSSTNEPQSKRIAYSVPPTSNGSATISPSATNPNAPYYYQQQPPQQPPQQPYPNYQNNYYAGGYGY</sequence>
<evidence type="ECO:0000256" key="4">
    <source>
        <dbReference type="ARBA" id="ARBA00023187"/>
    </source>
</evidence>
<dbReference type="RefSeq" id="XP_003283359.1">
    <property type="nucleotide sequence ID" value="XM_003283311.1"/>
</dbReference>
<dbReference type="FunFam" id="1.25.40.10:FF:001820">
    <property type="entry name" value="Protein CBG09345"/>
    <property type="match status" value="1"/>
</dbReference>